<gene>
    <name evidence="2" type="ORF">SAMN05421647_11323</name>
</gene>
<keyword evidence="1" id="KW-0732">Signal</keyword>
<dbReference type="AlphaFoldDB" id="A0A1N6X8Z2"/>
<dbReference type="EMBL" id="FTMN01000013">
    <property type="protein sequence ID" value="SIQ98822.1"/>
    <property type="molecule type" value="Genomic_DNA"/>
</dbReference>
<evidence type="ECO:0000313" key="2">
    <source>
        <dbReference type="EMBL" id="SIQ98822.1"/>
    </source>
</evidence>
<reference evidence="2 3" key="1">
    <citation type="submission" date="2017-01" db="EMBL/GenBank/DDBJ databases">
        <authorList>
            <person name="Mah S.A."/>
            <person name="Swanson W.J."/>
            <person name="Moy G.W."/>
            <person name="Vacquier V.D."/>
        </authorList>
    </citation>
    <scope>NUCLEOTIDE SEQUENCE [LARGE SCALE GENOMIC DNA]</scope>
    <source>
        <strain evidence="2 3">DSM 7027</strain>
    </source>
</reference>
<dbReference type="PROSITE" id="PS51257">
    <property type="entry name" value="PROKAR_LIPOPROTEIN"/>
    <property type="match status" value="1"/>
</dbReference>
<feature type="chain" id="PRO_5012252792" description="LPP20 lipoprotein" evidence="1">
    <location>
        <begin position="27"/>
        <end position="372"/>
    </location>
</feature>
<evidence type="ECO:0008006" key="4">
    <source>
        <dbReference type="Google" id="ProtNLM"/>
    </source>
</evidence>
<protein>
    <recommendedName>
        <fullName evidence="4">LPP20 lipoprotein</fullName>
    </recommendedName>
</protein>
<sequence length="372" mass="41773">MIIKRSLPVSLFITFALLTPSKPTYAGCASAYACIACTAAALAAAQASASAAFSKMHAAIDYMGEVTVSGLFTTETQLYYYGNVTAASIRAASSNIEAEIANSAEIEKRLLDELNYQEETRTQLSNVMEQKRYLENTYSGTLPTTVLDTYGTQVEFTTDDYMKFLGTYENEVFGLYEFPRQGLFDRYVNEDELYAAEDKLWSGEIETAEEAAQLVYLTQQMLFSGHDSPYYHVTEFASSERLAEGLTRDQLKSGESVVWASRIKPALELFAIDQAMRMKPTEDQESVMTWLENRVEHPIYDPDQLVSSIANAGPRDVQLAIATEQKKRNLIYFLELRVNQASTRMKSARYGFETDNNQKSLRAKTNFIQSGE</sequence>
<feature type="signal peptide" evidence="1">
    <location>
        <begin position="1"/>
        <end position="26"/>
    </location>
</feature>
<organism evidence="2 3">
    <name type="scientific">Marinobacterium stanieri</name>
    <dbReference type="NCBI Taxonomy" id="49186"/>
    <lineage>
        <taxon>Bacteria</taxon>
        <taxon>Pseudomonadati</taxon>
        <taxon>Pseudomonadota</taxon>
        <taxon>Gammaproteobacteria</taxon>
        <taxon>Oceanospirillales</taxon>
        <taxon>Oceanospirillaceae</taxon>
        <taxon>Marinobacterium</taxon>
    </lineage>
</organism>
<name>A0A1N6X8Z2_9GAMM</name>
<dbReference type="Proteomes" id="UP000186895">
    <property type="component" value="Unassembled WGS sequence"/>
</dbReference>
<dbReference type="STRING" id="49186.SAMN05421647_11323"/>
<accession>A0A1N6X8Z2</accession>
<evidence type="ECO:0000313" key="3">
    <source>
        <dbReference type="Proteomes" id="UP000186895"/>
    </source>
</evidence>
<proteinExistence type="predicted"/>
<evidence type="ECO:0000256" key="1">
    <source>
        <dbReference type="SAM" id="SignalP"/>
    </source>
</evidence>
<keyword evidence="3" id="KW-1185">Reference proteome</keyword>